<dbReference type="PANTHER" id="PTHR21716:SF53">
    <property type="entry name" value="PERMEASE PERM-RELATED"/>
    <property type="match status" value="1"/>
</dbReference>
<reference evidence="9 10" key="1">
    <citation type="submission" date="2024-09" db="EMBL/GenBank/DDBJ databases">
        <authorList>
            <person name="Sun Q."/>
            <person name="Mori K."/>
        </authorList>
    </citation>
    <scope>NUCLEOTIDE SEQUENCE [LARGE SCALE GENOMIC DNA]</scope>
    <source>
        <strain evidence="9 10">CCM 7792</strain>
    </source>
</reference>
<proteinExistence type="inferred from homology"/>
<comment type="similarity">
    <text evidence="2">Belongs to the autoinducer-2 exporter (AI-2E) (TC 2.A.86) family.</text>
</comment>
<accession>A0ABV6FEI1</accession>
<feature type="transmembrane region" description="Helical" evidence="8">
    <location>
        <begin position="34"/>
        <end position="50"/>
    </location>
</feature>
<protein>
    <submittedName>
        <fullName evidence="9">AI-2E family transporter</fullName>
    </submittedName>
</protein>
<keyword evidence="3" id="KW-0813">Transport</keyword>
<keyword evidence="10" id="KW-1185">Reference proteome</keyword>
<feature type="transmembrane region" description="Helical" evidence="8">
    <location>
        <begin position="261"/>
        <end position="280"/>
    </location>
</feature>
<feature type="transmembrane region" description="Helical" evidence="8">
    <location>
        <begin position="164"/>
        <end position="187"/>
    </location>
</feature>
<dbReference type="Proteomes" id="UP001589773">
    <property type="component" value="Unassembled WGS sequence"/>
</dbReference>
<feature type="transmembrane region" description="Helical" evidence="8">
    <location>
        <begin position="62"/>
        <end position="86"/>
    </location>
</feature>
<dbReference type="EMBL" id="JBHLWP010000009">
    <property type="protein sequence ID" value="MFC0251937.1"/>
    <property type="molecule type" value="Genomic_DNA"/>
</dbReference>
<evidence type="ECO:0000256" key="2">
    <source>
        <dbReference type="ARBA" id="ARBA00009773"/>
    </source>
</evidence>
<keyword evidence="6 8" id="KW-1133">Transmembrane helix</keyword>
<keyword evidence="4" id="KW-1003">Cell membrane</keyword>
<sequence length="617" mass="65866">MNAPPPSLRLNANTVVSATCVVALLYFGREVLEPLALALILSLVLAPLVRSMTRAGLARMPAVLLSVALVATLVVGIGAVLAGQLVTITRDLPQYRAAIKTKVAKVREVVERPITRIEAELSAVAPAGAVEPVKPRRGNLAASNQPVPVEVRTPRTMKDTLGRAIALVWGPIGKAGVVLILLVFILLEQGSLRDRLVRLAGQAEVSRTIRTLGDAAQGVSRFFFSQFIVNATFGAVIGLSLGLIGVPHAVLWGVLSGVLRFVPYLGVLLAGAIIAVFVAAIDPGWTLAATCMAVFLAFELVLASFIEPKVYGHSSGLSPLAVIVSALFWGALWGPVGLLLSTPLTLCLVVAGRHVRALAPVTILLGDAPNMSDAERFHQRVLAGEADELTKDARAYVRRYSFARYCDHVLLPGLRMAVSDLGAGTIDKAQELRMRAVIANIAETVASASESGARARRKPVPLLDANIGAHLRQMREARSGRWQGSLDVPPGSVVLCAGLPSERDEFLTELLVRALREADVDARSIVAGVPQERPEGGAPGLVSTVFITYPRQDNFEQWVGAVTELRAGLPEALLVTVLLPYDEQLPKRALVEAYVDMILRSFEEGLAFVAPDRAHQA</sequence>
<dbReference type="PANTHER" id="PTHR21716">
    <property type="entry name" value="TRANSMEMBRANE PROTEIN"/>
    <property type="match status" value="1"/>
</dbReference>
<evidence type="ECO:0000256" key="7">
    <source>
        <dbReference type="ARBA" id="ARBA00023136"/>
    </source>
</evidence>
<keyword evidence="7 8" id="KW-0472">Membrane</keyword>
<dbReference type="Pfam" id="PF01594">
    <property type="entry name" value="AI-2E_transport"/>
    <property type="match status" value="1"/>
</dbReference>
<dbReference type="RefSeq" id="WP_379678763.1">
    <property type="nucleotide sequence ID" value="NZ_JBHLWP010000009.1"/>
</dbReference>
<organism evidence="9 10">
    <name type="scientific">Massilia consociata</name>
    <dbReference type="NCBI Taxonomy" id="760117"/>
    <lineage>
        <taxon>Bacteria</taxon>
        <taxon>Pseudomonadati</taxon>
        <taxon>Pseudomonadota</taxon>
        <taxon>Betaproteobacteria</taxon>
        <taxon>Burkholderiales</taxon>
        <taxon>Oxalobacteraceae</taxon>
        <taxon>Telluria group</taxon>
        <taxon>Massilia</taxon>
    </lineage>
</organism>
<comment type="subcellular location">
    <subcellularLocation>
        <location evidence="1">Cell membrane</location>
        <topology evidence="1">Multi-pass membrane protein</topology>
    </subcellularLocation>
</comment>
<evidence type="ECO:0000256" key="3">
    <source>
        <dbReference type="ARBA" id="ARBA00022448"/>
    </source>
</evidence>
<evidence type="ECO:0000256" key="8">
    <source>
        <dbReference type="SAM" id="Phobius"/>
    </source>
</evidence>
<feature type="transmembrane region" description="Helical" evidence="8">
    <location>
        <begin position="12"/>
        <end position="28"/>
    </location>
</feature>
<evidence type="ECO:0000313" key="10">
    <source>
        <dbReference type="Proteomes" id="UP001589773"/>
    </source>
</evidence>
<gene>
    <name evidence="9" type="ORF">ACFFJK_08555</name>
</gene>
<feature type="transmembrane region" description="Helical" evidence="8">
    <location>
        <begin position="227"/>
        <end position="255"/>
    </location>
</feature>
<evidence type="ECO:0000256" key="4">
    <source>
        <dbReference type="ARBA" id="ARBA00022475"/>
    </source>
</evidence>
<feature type="transmembrane region" description="Helical" evidence="8">
    <location>
        <begin position="287"/>
        <end position="306"/>
    </location>
</feature>
<evidence type="ECO:0000256" key="1">
    <source>
        <dbReference type="ARBA" id="ARBA00004651"/>
    </source>
</evidence>
<dbReference type="InterPro" id="IPR002549">
    <property type="entry name" value="AI-2E-like"/>
</dbReference>
<evidence type="ECO:0000256" key="5">
    <source>
        <dbReference type="ARBA" id="ARBA00022692"/>
    </source>
</evidence>
<name>A0ABV6FEI1_9BURK</name>
<evidence type="ECO:0000313" key="9">
    <source>
        <dbReference type="EMBL" id="MFC0251937.1"/>
    </source>
</evidence>
<evidence type="ECO:0000256" key="6">
    <source>
        <dbReference type="ARBA" id="ARBA00022989"/>
    </source>
</evidence>
<comment type="caution">
    <text evidence="9">The sequence shown here is derived from an EMBL/GenBank/DDBJ whole genome shotgun (WGS) entry which is preliminary data.</text>
</comment>
<keyword evidence="5 8" id="KW-0812">Transmembrane</keyword>